<feature type="binding site" evidence="3">
    <location>
        <position position="350"/>
    </location>
    <ligand>
        <name>CTP</name>
        <dbReference type="ChEBI" id="CHEBI:37563"/>
    </ligand>
</feature>
<dbReference type="Proteomes" id="UP000002725">
    <property type="component" value="Chromosome"/>
</dbReference>
<dbReference type="HOGENOM" id="CLU_033319_0_1_10"/>
<dbReference type="InterPro" id="IPR003382">
    <property type="entry name" value="Flavoprotein"/>
</dbReference>
<evidence type="ECO:0000259" key="5">
    <source>
        <dbReference type="Pfam" id="PF02441"/>
    </source>
</evidence>
<dbReference type="SUPFAM" id="SSF52507">
    <property type="entry name" value="Homo-oligomeric flavin-containing Cys decarboxylases, HFCD"/>
    <property type="match status" value="1"/>
</dbReference>
<gene>
    <name evidence="3" type="primary">coaBC</name>
    <name evidence="7" type="ordered locus">Paes_0340</name>
</gene>
<dbReference type="GO" id="GO:0010181">
    <property type="term" value="F:FMN binding"/>
    <property type="evidence" value="ECO:0007669"/>
    <property type="project" value="UniProtKB-UniRule"/>
</dbReference>
<dbReference type="RefSeq" id="WP_012504934.1">
    <property type="nucleotide sequence ID" value="NC_011059.1"/>
</dbReference>
<keyword evidence="1 3" id="KW-0210">Decarboxylase</keyword>
<dbReference type="SUPFAM" id="SSF102645">
    <property type="entry name" value="CoaB-like"/>
    <property type="match status" value="1"/>
</dbReference>
<dbReference type="GO" id="GO:0046872">
    <property type="term" value="F:metal ion binding"/>
    <property type="evidence" value="ECO:0007669"/>
    <property type="project" value="UniProtKB-KW"/>
</dbReference>
<keyword evidence="2 3" id="KW-0456">Lyase</keyword>
<organism evidence="7 8">
    <name type="scientific">Prosthecochloris aestuarii (strain DSM 271 / SK 413)</name>
    <dbReference type="NCBI Taxonomy" id="290512"/>
    <lineage>
        <taxon>Bacteria</taxon>
        <taxon>Pseudomonadati</taxon>
        <taxon>Chlorobiota</taxon>
        <taxon>Chlorobiia</taxon>
        <taxon>Chlorobiales</taxon>
        <taxon>Chlorobiaceae</taxon>
        <taxon>Prosthecochloris</taxon>
    </lineage>
</organism>
<evidence type="ECO:0000259" key="6">
    <source>
        <dbReference type="Pfam" id="PF04127"/>
    </source>
</evidence>
<evidence type="ECO:0000313" key="8">
    <source>
        <dbReference type="Proteomes" id="UP000002725"/>
    </source>
</evidence>
<feature type="region of interest" description="Phosphopantothenoylcysteine decarboxylase" evidence="3">
    <location>
        <begin position="1"/>
        <end position="198"/>
    </location>
</feature>
<keyword evidence="3" id="KW-0479">Metal-binding</keyword>
<keyword evidence="3 4" id="KW-0285">Flavoprotein</keyword>
<evidence type="ECO:0000256" key="2">
    <source>
        <dbReference type="ARBA" id="ARBA00023239"/>
    </source>
</evidence>
<dbReference type="GO" id="GO:0071513">
    <property type="term" value="C:phosphopantothenoylcysteine decarboxylase complex"/>
    <property type="evidence" value="ECO:0007669"/>
    <property type="project" value="TreeGrafter"/>
</dbReference>
<dbReference type="EC" id="6.3.2.5" evidence="3"/>
<dbReference type="GO" id="GO:0004632">
    <property type="term" value="F:phosphopantothenate--cysteine ligase activity"/>
    <property type="evidence" value="ECO:0007669"/>
    <property type="project" value="UniProtKB-UniRule"/>
</dbReference>
<comment type="caution">
    <text evidence="3">Lacks conserved residue(s) required for the propagation of feature annotation.</text>
</comment>
<feature type="domain" description="DNA/pantothenate metabolism flavoprotein C-terminal" evidence="6">
    <location>
        <begin position="194"/>
        <end position="404"/>
    </location>
</feature>
<keyword evidence="8" id="KW-1185">Reference proteome</keyword>
<dbReference type="Gene3D" id="3.40.50.10300">
    <property type="entry name" value="CoaB-like"/>
    <property type="match status" value="1"/>
</dbReference>
<proteinExistence type="inferred from homology"/>
<dbReference type="GO" id="GO:0015941">
    <property type="term" value="P:pantothenate catabolic process"/>
    <property type="evidence" value="ECO:0007669"/>
    <property type="project" value="InterPro"/>
</dbReference>
<dbReference type="STRING" id="290512.Paes_0340"/>
<dbReference type="NCBIfam" id="TIGR00521">
    <property type="entry name" value="coaBC_dfp"/>
    <property type="match status" value="1"/>
</dbReference>
<evidence type="ECO:0000313" key="7">
    <source>
        <dbReference type="EMBL" id="ACF45397.1"/>
    </source>
</evidence>
<dbReference type="HAMAP" id="MF_02225">
    <property type="entry name" value="CoaBC"/>
    <property type="match status" value="1"/>
</dbReference>
<dbReference type="Pfam" id="PF04127">
    <property type="entry name" value="DFP"/>
    <property type="match status" value="1"/>
</dbReference>
<feature type="binding site" evidence="3">
    <location>
        <position position="346"/>
    </location>
    <ligand>
        <name>CTP</name>
        <dbReference type="ChEBI" id="CHEBI:37563"/>
    </ligand>
</feature>
<comment type="catalytic activity">
    <reaction evidence="3 4">
        <text>(R)-4'-phosphopantothenate + L-cysteine + CTP = N-[(R)-4-phosphopantothenoyl]-L-cysteine + CMP + diphosphate + H(+)</text>
        <dbReference type="Rhea" id="RHEA:19397"/>
        <dbReference type="ChEBI" id="CHEBI:10986"/>
        <dbReference type="ChEBI" id="CHEBI:15378"/>
        <dbReference type="ChEBI" id="CHEBI:33019"/>
        <dbReference type="ChEBI" id="CHEBI:35235"/>
        <dbReference type="ChEBI" id="CHEBI:37563"/>
        <dbReference type="ChEBI" id="CHEBI:59458"/>
        <dbReference type="ChEBI" id="CHEBI:60377"/>
        <dbReference type="EC" id="6.3.2.5"/>
    </reaction>
</comment>
<comment type="catalytic activity">
    <reaction evidence="3 4">
        <text>N-[(R)-4-phosphopantothenoyl]-L-cysteine + H(+) = (R)-4'-phosphopantetheine + CO2</text>
        <dbReference type="Rhea" id="RHEA:16793"/>
        <dbReference type="ChEBI" id="CHEBI:15378"/>
        <dbReference type="ChEBI" id="CHEBI:16526"/>
        <dbReference type="ChEBI" id="CHEBI:59458"/>
        <dbReference type="ChEBI" id="CHEBI:61723"/>
        <dbReference type="EC" id="4.1.1.36"/>
    </reaction>
</comment>
<dbReference type="eggNOG" id="COG0452">
    <property type="taxonomic scope" value="Bacteria"/>
</dbReference>
<comment type="pathway">
    <text evidence="3 4">Cofactor biosynthesis; coenzyme A biosynthesis; CoA from (R)-pantothenate: step 2/5.</text>
</comment>
<keyword evidence="3" id="KW-0511">Multifunctional enzyme</keyword>
<feature type="binding site" evidence="3">
    <location>
        <begin position="313"/>
        <end position="316"/>
    </location>
    <ligand>
        <name>CTP</name>
        <dbReference type="ChEBI" id="CHEBI:37563"/>
    </ligand>
</feature>
<evidence type="ECO:0000256" key="4">
    <source>
        <dbReference type="RuleBase" id="RU364078"/>
    </source>
</evidence>
<dbReference type="InterPro" id="IPR036551">
    <property type="entry name" value="Flavin_trans-like"/>
</dbReference>
<evidence type="ECO:0000256" key="1">
    <source>
        <dbReference type="ARBA" id="ARBA00022793"/>
    </source>
</evidence>
<accession>B4S4E9</accession>
<dbReference type="UniPathway" id="UPA00241">
    <property type="reaction ID" value="UER00353"/>
</dbReference>
<dbReference type="PANTHER" id="PTHR14359:SF6">
    <property type="entry name" value="PHOSPHOPANTOTHENOYLCYSTEINE DECARBOXYLASE"/>
    <property type="match status" value="1"/>
</dbReference>
<comment type="function">
    <text evidence="3">Catalyzes two sequential steps in the biosynthesis of coenzyme A. In the first step cysteine is conjugated to 4'-phosphopantothenate to form 4-phosphopantothenoylcysteine. In the second step the latter compound is decarboxylated to form 4'-phosphopantotheine.</text>
</comment>
<feature type="binding site" evidence="3">
    <location>
        <position position="297"/>
    </location>
    <ligand>
        <name>CTP</name>
        <dbReference type="ChEBI" id="CHEBI:37563"/>
    </ligand>
</feature>
<keyword evidence="3 4" id="KW-0288">FMN</keyword>
<comment type="similarity">
    <text evidence="3 4">In the C-terminal section; belongs to the PPC synthetase family.</text>
</comment>
<feature type="region of interest" description="Phosphopantothenate--cysteine ligase" evidence="3">
    <location>
        <begin position="199"/>
        <end position="412"/>
    </location>
</feature>
<dbReference type="KEGG" id="paa:Paes_0340"/>
<dbReference type="InterPro" id="IPR035929">
    <property type="entry name" value="CoaB-like_sf"/>
</dbReference>
<comment type="pathway">
    <text evidence="3 4">Cofactor biosynthesis; coenzyme A biosynthesis; CoA from (R)-pantothenate: step 3/5.</text>
</comment>
<dbReference type="GO" id="GO:0015937">
    <property type="term" value="P:coenzyme A biosynthetic process"/>
    <property type="evidence" value="ECO:0007669"/>
    <property type="project" value="UniProtKB-UniRule"/>
</dbReference>
<dbReference type="Gene3D" id="3.40.50.1950">
    <property type="entry name" value="Flavin prenyltransferase-like"/>
    <property type="match status" value="1"/>
</dbReference>
<sequence>MILNGKNILLGICGGIAAYKMPMLIRLLKKEGAHVRVVMTGSATRFVTELTLATVSQEPVNRDIFPESYDTAHDWTRHISLGEWADMMIISPATANTIAKITAGLCDDLLSTCFITLRPDRPKLIFPAMDGEMYRSDSVQRNLAWLKSNGCRVVEPESGSLASGQCGTGRMPEPETILESIIESLGEKRQSSRLQDKNIIVTAGPTREKIDGVRFLSNYSSGKMGFAIACAAARRGADVTLITGPVSLPTPEGVRRIDIETACDMQREVQRIASGCDIFIGAAAVADYRPAETVTGKIKKTSETIALSLIRNPDILAGFSAEKKTHQLAVGFSLETENGLGYAAEKLRAKNLDLIAYNTYDGETSGFEVDTNALTLIDRQGTTTELPLLTKRDAAIRLLDAIESLLSRPDNG</sequence>
<dbReference type="EC" id="4.1.1.36" evidence="3"/>
<comment type="function">
    <text evidence="4">Catalyzes two steps in the biosynthesis of coenzyme A. In the first step cysteine is conjugated to 4'-phosphopantothenate to form 4-phosphopantothenoylcysteine, in the latter compound is decarboxylated to form 4'-phosphopantotheine.</text>
</comment>
<evidence type="ECO:0000256" key="3">
    <source>
        <dbReference type="HAMAP-Rule" id="MF_02225"/>
    </source>
</evidence>
<comment type="similarity">
    <text evidence="3 4">In the N-terminal section; belongs to the HFCD (homo-oligomeric flavin containing Cys decarboxylase) superfamily.</text>
</comment>
<feature type="binding site" evidence="3">
    <location>
        <position position="332"/>
    </location>
    <ligand>
        <name>CTP</name>
        <dbReference type="ChEBI" id="CHEBI:37563"/>
    </ligand>
</feature>
<feature type="domain" description="Flavoprotein" evidence="5">
    <location>
        <begin position="6"/>
        <end position="184"/>
    </location>
</feature>
<keyword evidence="3 4" id="KW-0436">Ligase</keyword>
<dbReference type="InterPro" id="IPR007085">
    <property type="entry name" value="DNA/pantothenate-metab_flavo_C"/>
</dbReference>
<keyword evidence="3" id="KW-0460">Magnesium</keyword>
<dbReference type="EMBL" id="CP001108">
    <property type="protein sequence ID" value="ACF45397.1"/>
    <property type="molecule type" value="Genomic_DNA"/>
</dbReference>
<reference evidence="7" key="1">
    <citation type="submission" date="2008-06" db="EMBL/GenBank/DDBJ databases">
        <title>Complete sequence of chromosome of Prosthecochloris aestuarii DSM 271.</title>
        <authorList>
            <consortium name="US DOE Joint Genome Institute"/>
            <person name="Lucas S."/>
            <person name="Copeland A."/>
            <person name="Lapidus A."/>
            <person name="Glavina del Rio T."/>
            <person name="Dalin E."/>
            <person name="Tice H."/>
            <person name="Bruce D."/>
            <person name="Goodwin L."/>
            <person name="Pitluck S."/>
            <person name="Schmutz J."/>
            <person name="Larimer F."/>
            <person name="Land M."/>
            <person name="Hauser L."/>
            <person name="Kyrpides N."/>
            <person name="Anderson I."/>
            <person name="Liu Z."/>
            <person name="Li T."/>
            <person name="Zhao F."/>
            <person name="Overmann J."/>
            <person name="Bryant D.A."/>
            <person name="Richardson P."/>
        </authorList>
    </citation>
    <scope>NUCLEOTIDE SEQUENCE [LARGE SCALE GENOMIC DNA]</scope>
    <source>
        <strain evidence="7">DSM 271</strain>
    </source>
</reference>
<dbReference type="AlphaFoldDB" id="B4S4E9"/>
<dbReference type="GO" id="GO:0004633">
    <property type="term" value="F:phosphopantothenoylcysteine decarboxylase activity"/>
    <property type="evidence" value="ECO:0007669"/>
    <property type="project" value="UniProtKB-UniRule"/>
</dbReference>
<comment type="cofactor">
    <cofactor evidence="3">
        <name>FMN</name>
        <dbReference type="ChEBI" id="CHEBI:58210"/>
    </cofactor>
    <text evidence="3">Binds 1 FMN per subunit.</text>
</comment>
<comment type="cofactor">
    <cofactor evidence="3">
        <name>Mg(2+)</name>
        <dbReference type="ChEBI" id="CHEBI:18420"/>
    </cofactor>
</comment>
<dbReference type="Pfam" id="PF02441">
    <property type="entry name" value="Flavoprotein"/>
    <property type="match status" value="1"/>
</dbReference>
<name>B4S4E9_PROA2</name>
<protein>
    <recommendedName>
        <fullName evidence="3">Coenzyme A biosynthesis bifunctional protein CoaBC</fullName>
    </recommendedName>
    <alternativeName>
        <fullName evidence="3">DNA/pantothenate metabolism flavoprotein</fullName>
    </alternativeName>
    <alternativeName>
        <fullName evidence="3">Phosphopantothenoylcysteine synthetase/decarboxylase</fullName>
        <shortName evidence="3">PPCS-PPCDC</shortName>
    </alternativeName>
    <domain>
        <recommendedName>
            <fullName evidence="3">Phosphopantothenoylcysteine decarboxylase</fullName>
            <shortName evidence="3">PPC decarboxylase</shortName>
            <shortName evidence="3">PPC-DC</shortName>
            <ecNumber evidence="3">4.1.1.36</ecNumber>
        </recommendedName>
        <alternativeName>
            <fullName evidence="3">CoaC</fullName>
        </alternativeName>
    </domain>
    <domain>
        <recommendedName>
            <fullName evidence="3">Phosphopantothenate--cysteine ligase</fullName>
            <ecNumber evidence="3">6.3.2.5</ecNumber>
        </recommendedName>
        <alternativeName>
            <fullName evidence="3">CoaB</fullName>
        </alternativeName>
        <alternativeName>
            <fullName evidence="3">Phosphopantothenoylcysteine synthetase</fullName>
            <shortName evidence="3">PPC synthetase</shortName>
            <shortName evidence="3">PPC-S</shortName>
        </alternativeName>
    </domain>
</protein>
<dbReference type="InterPro" id="IPR005252">
    <property type="entry name" value="CoaBC"/>
</dbReference>
<feature type="binding site" evidence="3">
    <location>
        <position position="287"/>
    </location>
    <ligand>
        <name>CTP</name>
        <dbReference type="ChEBI" id="CHEBI:37563"/>
    </ligand>
</feature>
<dbReference type="PANTHER" id="PTHR14359">
    <property type="entry name" value="HOMO-OLIGOMERIC FLAVIN CONTAINING CYS DECARBOXYLASE FAMILY"/>
    <property type="match status" value="1"/>
</dbReference>